<accession>A0A226ERJ5</accession>
<feature type="region of interest" description="Disordered" evidence="1">
    <location>
        <begin position="1"/>
        <end position="113"/>
    </location>
</feature>
<evidence type="ECO:0000313" key="2">
    <source>
        <dbReference type="EMBL" id="OXA59216.1"/>
    </source>
</evidence>
<evidence type="ECO:0000256" key="1">
    <source>
        <dbReference type="SAM" id="MobiDB-lite"/>
    </source>
</evidence>
<gene>
    <name evidence="2" type="ORF">Fcan01_05115</name>
</gene>
<name>A0A226ERJ5_FOLCA</name>
<reference evidence="2 3" key="1">
    <citation type="submission" date="2015-12" db="EMBL/GenBank/DDBJ databases">
        <title>The genome of Folsomia candida.</title>
        <authorList>
            <person name="Faddeeva A."/>
            <person name="Derks M.F."/>
            <person name="Anvar Y."/>
            <person name="Smit S."/>
            <person name="Van Straalen N."/>
            <person name="Roelofs D."/>
        </authorList>
    </citation>
    <scope>NUCLEOTIDE SEQUENCE [LARGE SCALE GENOMIC DNA]</scope>
    <source>
        <strain evidence="2 3">VU population</strain>
        <tissue evidence="2">Whole body</tissue>
    </source>
</reference>
<proteinExistence type="predicted"/>
<protein>
    <submittedName>
        <fullName evidence="2">Uncharacterized protein</fullName>
    </submittedName>
</protein>
<dbReference type="EMBL" id="LNIX01000002">
    <property type="protein sequence ID" value="OXA59216.1"/>
    <property type="molecule type" value="Genomic_DNA"/>
</dbReference>
<keyword evidence="3" id="KW-1185">Reference proteome</keyword>
<evidence type="ECO:0000313" key="3">
    <source>
        <dbReference type="Proteomes" id="UP000198287"/>
    </source>
</evidence>
<feature type="region of interest" description="Disordered" evidence="1">
    <location>
        <begin position="137"/>
        <end position="159"/>
    </location>
</feature>
<dbReference type="OMA" id="ETMDGSH"/>
<dbReference type="AlphaFoldDB" id="A0A226ERJ5"/>
<dbReference type="Proteomes" id="UP000198287">
    <property type="component" value="Unassembled WGS sequence"/>
</dbReference>
<comment type="caution">
    <text evidence="2">The sequence shown here is derived from an EMBL/GenBank/DDBJ whole genome shotgun (WGS) entry which is preliminary data.</text>
</comment>
<feature type="compositionally biased region" description="Basic residues" evidence="1">
    <location>
        <begin position="145"/>
        <end position="154"/>
    </location>
</feature>
<dbReference type="STRING" id="158441.A0A226ERJ5"/>
<organism evidence="2 3">
    <name type="scientific">Folsomia candida</name>
    <name type="common">Springtail</name>
    <dbReference type="NCBI Taxonomy" id="158441"/>
    <lineage>
        <taxon>Eukaryota</taxon>
        <taxon>Metazoa</taxon>
        <taxon>Ecdysozoa</taxon>
        <taxon>Arthropoda</taxon>
        <taxon>Hexapoda</taxon>
        <taxon>Collembola</taxon>
        <taxon>Entomobryomorpha</taxon>
        <taxon>Isotomoidea</taxon>
        <taxon>Isotomidae</taxon>
        <taxon>Proisotominae</taxon>
        <taxon>Folsomia</taxon>
    </lineage>
</organism>
<sequence length="192" mass="20768">MGCGASKNDVIKSASSDILPKKKDGSNDSAISEASTIPAHDGDMYQQNGKPPKVLPPLKPLRNPREKPPEPIAFEVPAGDDDPSAVGGDGSLIKKHPPRRLRQLEERSPEAVNNLTQEDIQEKVALANQRRNQVLTQRVASARQKSARGGRSRRPVMSNDQYTMAELENELYGNNNSEALGGMGGGIDNDFS</sequence>
<dbReference type="OrthoDB" id="6344011at2759"/>